<keyword evidence="3" id="KW-1185">Reference proteome</keyword>
<dbReference type="Proteomes" id="UP001642487">
    <property type="component" value="Chromosome 6"/>
</dbReference>
<sequence length="130" mass="14470">MEDDDDPWSAPDKLYHFLLCFTLTILFASLALHTRYPFIRRRSILIGSVLSLSAGAAKEVADELGFFKSAGASTRDAIADLIGVLFASFLLHALRFSIRSSGDKEASPNRDILMVLIIEAILTNRGIRWR</sequence>
<organism evidence="2 3">
    <name type="scientific">Citrullus colocynthis</name>
    <name type="common">colocynth</name>
    <dbReference type="NCBI Taxonomy" id="252529"/>
    <lineage>
        <taxon>Eukaryota</taxon>
        <taxon>Viridiplantae</taxon>
        <taxon>Streptophyta</taxon>
        <taxon>Embryophyta</taxon>
        <taxon>Tracheophyta</taxon>
        <taxon>Spermatophyta</taxon>
        <taxon>Magnoliopsida</taxon>
        <taxon>eudicotyledons</taxon>
        <taxon>Gunneridae</taxon>
        <taxon>Pentapetalae</taxon>
        <taxon>rosids</taxon>
        <taxon>fabids</taxon>
        <taxon>Cucurbitales</taxon>
        <taxon>Cucurbitaceae</taxon>
        <taxon>Benincaseae</taxon>
        <taxon>Citrullus</taxon>
    </lineage>
</organism>
<accession>A0ABP0Z1J9</accession>
<proteinExistence type="predicted"/>
<gene>
    <name evidence="2" type="ORF">CITCOLO1_LOCUS16770</name>
</gene>
<evidence type="ECO:0000313" key="3">
    <source>
        <dbReference type="Proteomes" id="UP001642487"/>
    </source>
</evidence>
<keyword evidence="1" id="KW-0812">Transmembrane</keyword>
<protein>
    <recommendedName>
        <fullName evidence="4">Transmembrane protein</fullName>
    </recommendedName>
</protein>
<reference evidence="2 3" key="1">
    <citation type="submission" date="2024-03" db="EMBL/GenBank/DDBJ databases">
        <authorList>
            <person name="Gkanogiannis A."/>
            <person name="Becerra Lopez-Lavalle L."/>
        </authorList>
    </citation>
    <scope>NUCLEOTIDE SEQUENCE [LARGE SCALE GENOMIC DNA]</scope>
</reference>
<dbReference type="PANTHER" id="PTHR35462">
    <property type="match status" value="1"/>
</dbReference>
<evidence type="ECO:0000313" key="2">
    <source>
        <dbReference type="EMBL" id="CAK9324532.1"/>
    </source>
</evidence>
<name>A0ABP0Z1J9_9ROSI</name>
<evidence type="ECO:0000256" key="1">
    <source>
        <dbReference type="SAM" id="Phobius"/>
    </source>
</evidence>
<keyword evidence="1" id="KW-0472">Membrane</keyword>
<feature type="transmembrane region" description="Helical" evidence="1">
    <location>
        <begin position="14"/>
        <end position="32"/>
    </location>
</feature>
<dbReference type="PANTHER" id="PTHR35462:SF2">
    <property type="entry name" value="TRANSMEMBRANE PROTEIN"/>
    <property type="match status" value="1"/>
</dbReference>
<keyword evidence="1" id="KW-1133">Transmembrane helix</keyword>
<dbReference type="EMBL" id="OZ021740">
    <property type="protein sequence ID" value="CAK9324532.1"/>
    <property type="molecule type" value="Genomic_DNA"/>
</dbReference>
<evidence type="ECO:0008006" key="4">
    <source>
        <dbReference type="Google" id="ProtNLM"/>
    </source>
</evidence>